<dbReference type="EMBL" id="JAFREL020000001">
    <property type="protein sequence ID" value="MEO1769709.1"/>
    <property type="molecule type" value="Genomic_DNA"/>
</dbReference>
<keyword evidence="2" id="KW-1185">Reference proteome</keyword>
<reference evidence="1 2" key="1">
    <citation type="submission" date="2024-02" db="EMBL/GenBank/DDBJ databases">
        <title>The Genome Sequence of Enterococcus sp. DIV0159.</title>
        <authorList>
            <person name="Earl A."/>
            <person name="Manson A."/>
            <person name="Gilmore M."/>
            <person name="Sanders J."/>
            <person name="Shea T."/>
            <person name="Howe W."/>
            <person name="Livny J."/>
            <person name="Cuomo C."/>
            <person name="Neafsey D."/>
            <person name="Birren B."/>
        </authorList>
    </citation>
    <scope>NUCLEOTIDE SEQUENCE [LARGE SCALE GENOMIC DNA]</scope>
    <source>
        <strain evidence="1 2">665A</strain>
    </source>
</reference>
<gene>
    <name evidence="1" type="ORF">JZO67_001660</name>
</gene>
<protein>
    <submittedName>
        <fullName evidence="1">Uncharacterized protein</fullName>
    </submittedName>
</protein>
<evidence type="ECO:0000313" key="2">
    <source>
        <dbReference type="Proteomes" id="UP000664357"/>
    </source>
</evidence>
<accession>A0ABV0EM45</accession>
<dbReference type="RefSeq" id="WP_278253135.1">
    <property type="nucleotide sequence ID" value="NZ_JAFREL020000001.1"/>
</dbReference>
<organism evidence="1 2">
    <name type="scientific">Candidatus Enterococcus ferrettii</name>
    <dbReference type="NCBI Taxonomy" id="2815324"/>
    <lineage>
        <taxon>Bacteria</taxon>
        <taxon>Bacillati</taxon>
        <taxon>Bacillota</taxon>
        <taxon>Bacilli</taxon>
        <taxon>Lactobacillales</taxon>
        <taxon>Enterococcaceae</taxon>
        <taxon>Enterococcus</taxon>
    </lineage>
</organism>
<comment type="caution">
    <text evidence="1">The sequence shown here is derived from an EMBL/GenBank/DDBJ whole genome shotgun (WGS) entry which is preliminary data.</text>
</comment>
<name>A0ABV0EM45_9ENTE</name>
<dbReference type="Proteomes" id="UP000664357">
    <property type="component" value="Unassembled WGS sequence"/>
</dbReference>
<evidence type="ECO:0000313" key="1">
    <source>
        <dbReference type="EMBL" id="MEO1769709.1"/>
    </source>
</evidence>
<proteinExistence type="predicted"/>
<sequence length="40" mass="4653">MLYLEDLTAEMDAQVEGIETFSSQRDGQLYLFKYKVLCFG</sequence>